<comment type="subcellular location">
    <subcellularLocation>
        <location evidence="1">Golgi apparatus membrane</location>
        <topology evidence="1">Multi-pass membrane protein</topology>
    </subcellularLocation>
</comment>
<keyword evidence="1" id="KW-1133">Transmembrane helix</keyword>
<evidence type="ECO:0000256" key="1">
    <source>
        <dbReference type="RuleBase" id="RU365066"/>
    </source>
</evidence>
<dbReference type="GO" id="GO:0000139">
    <property type="term" value="C:Golgi membrane"/>
    <property type="evidence" value="ECO:0007669"/>
    <property type="project" value="UniProtKB-SubCell"/>
</dbReference>
<evidence type="ECO:0000313" key="2">
    <source>
        <dbReference type="EMBL" id="CAH1435999.1"/>
    </source>
</evidence>
<dbReference type="Gene3D" id="3.40.50.300">
    <property type="entry name" value="P-loop containing nucleotide triphosphate hydrolases"/>
    <property type="match status" value="1"/>
</dbReference>
<dbReference type="GO" id="GO:0005789">
    <property type="term" value="C:endoplasmic reticulum membrane"/>
    <property type="evidence" value="ECO:0007669"/>
    <property type="project" value="TreeGrafter"/>
</dbReference>
<comment type="caution">
    <text evidence="2">The sequence shown here is derived from an EMBL/GenBank/DDBJ whole genome shotgun (WGS) entry which is preliminary data.</text>
</comment>
<keyword evidence="1" id="KW-0333">Golgi apparatus</keyword>
<dbReference type="GO" id="GO:0016788">
    <property type="term" value="F:hydrolase activity, acting on ester bonds"/>
    <property type="evidence" value="ECO:0007669"/>
    <property type="project" value="TreeGrafter"/>
</dbReference>
<dbReference type="PANTHER" id="PTHR13148:SF20">
    <property type="entry name" value="POST-GPI ATTACHMENT TO PROTEINS FACTOR 3"/>
    <property type="match status" value="1"/>
</dbReference>
<dbReference type="Proteomes" id="UP001157418">
    <property type="component" value="Unassembled WGS sequence"/>
</dbReference>
<dbReference type="PANTHER" id="PTHR13148">
    <property type="entry name" value="PER1-RELATED"/>
    <property type="match status" value="1"/>
</dbReference>
<name>A0AAU9N7S0_9ASTR</name>
<keyword evidence="1" id="KW-0812">Transmembrane</keyword>
<feature type="transmembrane region" description="Helical" evidence="1">
    <location>
        <begin position="112"/>
        <end position="131"/>
    </location>
</feature>
<keyword evidence="1" id="KW-0472">Membrane</keyword>
<dbReference type="AlphaFoldDB" id="A0AAU9N7S0"/>
<dbReference type="GO" id="GO:0006506">
    <property type="term" value="P:GPI anchor biosynthetic process"/>
    <property type="evidence" value="ECO:0007669"/>
    <property type="project" value="UniProtKB-KW"/>
</dbReference>
<evidence type="ECO:0000313" key="3">
    <source>
        <dbReference type="Proteomes" id="UP001157418"/>
    </source>
</evidence>
<comment type="caution">
    <text evidence="1">Lacks conserved residue(s) required for the propagation of feature annotation.</text>
</comment>
<gene>
    <name evidence="2" type="ORF">LVIROSA_LOCUS22394</name>
</gene>
<dbReference type="InterPro" id="IPR007217">
    <property type="entry name" value="Per1-like"/>
</dbReference>
<proteinExistence type="inferred from homology"/>
<keyword evidence="1" id="KW-0337">GPI-anchor biosynthesis</keyword>
<reference evidence="2 3" key="1">
    <citation type="submission" date="2022-01" db="EMBL/GenBank/DDBJ databases">
        <authorList>
            <person name="Xiong W."/>
            <person name="Schranz E."/>
        </authorList>
    </citation>
    <scope>NUCLEOTIDE SEQUENCE [LARGE SCALE GENOMIC DNA]</scope>
</reference>
<dbReference type="EMBL" id="CAKMRJ010004445">
    <property type="protein sequence ID" value="CAH1435999.1"/>
    <property type="molecule type" value="Genomic_DNA"/>
</dbReference>
<organism evidence="2 3">
    <name type="scientific">Lactuca virosa</name>
    <dbReference type="NCBI Taxonomy" id="75947"/>
    <lineage>
        <taxon>Eukaryota</taxon>
        <taxon>Viridiplantae</taxon>
        <taxon>Streptophyta</taxon>
        <taxon>Embryophyta</taxon>
        <taxon>Tracheophyta</taxon>
        <taxon>Spermatophyta</taxon>
        <taxon>Magnoliopsida</taxon>
        <taxon>eudicotyledons</taxon>
        <taxon>Gunneridae</taxon>
        <taxon>Pentapetalae</taxon>
        <taxon>asterids</taxon>
        <taxon>campanulids</taxon>
        <taxon>Asterales</taxon>
        <taxon>Asteraceae</taxon>
        <taxon>Cichorioideae</taxon>
        <taxon>Cichorieae</taxon>
        <taxon>Lactucinae</taxon>
        <taxon>Lactuca</taxon>
    </lineage>
</organism>
<protein>
    <recommendedName>
        <fullName evidence="1">Post-GPI attachment to proteins factor 3</fullName>
    </recommendedName>
</protein>
<comment type="similarity">
    <text evidence="1">Belongs to the PGAP3 family.</text>
</comment>
<keyword evidence="3" id="KW-1185">Reference proteome</keyword>
<accession>A0AAU9N7S0</accession>
<comment type="function">
    <text evidence="1">Involved in the lipid remodeling steps of GPI-anchor maturation.</text>
</comment>
<dbReference type="Pfam" id="PF04080">
    <property type="entry name" value="Per1"/>
    <property type="match status" value="1"/>
</dbReference>
<feature type="transmembrane region" description="Helical" evidence="1">
    <location>
        <begin position="143"/>
        <end position="162"/>
    </location>
</feature>
<sequence>MLSKVRCICLTSAHLCSPLPTEDLRSPLPTEDLRSPLPADNLELTSPHRDCDDCSRLEVKRLGGLHVIGTSLHESRRIDMIISFVAEQEGKEILDQHGSWVRDVEMTEKLDYSSAATVIGFSLIVSILRAFSIKTEATRVMVVAPLIAFVTTHILYLIYYQFDYDLNMKVCAIMGVAQRWYSGTTINSAELLWWDLIGTPGKTPPFPLSTSSVRGMKLQAFFDMANEQENHAEMLEGYKAINIPSEDEKNNQSSLNARLEAIAWLQQAFNFPYCIGFVTNNQFPSLPYNSINFYNNMCDFTLASSMEKRWSDGGDCMSQGALQPKIINCGATLTAFGMLLRFVVETMVVSSLIMALRGWGDKVRYTGDDIDEIREE</sequence>
<dbReference type="InterPro" id="IPR027417">
    <property type="entry name" value="P-loop_NTPase"/>
</dbReference>